<evidence type="ECO:0008006" key="3">
    <source>
        <dbReference type="Google" id="ProtNLM"/>
    </source>
</evidence>
<dbReference type="SUPFAM" id="SSF55826">
    <property type="entry name" value="YbaK/ProRS associated domain"/>
    <property type="match status" value="1"/>
</dbReference>
<reference evidence="1" key="1">
    <citation type="submission" date="2021-01" db="EMBL/GenBank/DDBJ databases">
        <title>Whole genome shotgun sequence of Planotetraspora thailandica NBRC 104271.</title>
        <authorList>
            <person name="Komaki H."/>
            <person name="Tamura T."/>
        </authorList>
    </citation>
    <scope>NUCLEOTIDE SEQUENCE</scope>
    <source>
        <strain evidence="1">NBRC 104271</strain>
    </source>
</reference>
<dbReference type="Gene3D" id="3.90.960.10">
    <property type="entry name" value="YbaK/aminoacyl-tRNA synthetase-associated domain"/>
    <property type="match status" value="1"/>
</dbReference>
<evidence type="ECO:0000313" key="2">
    <source>
        <dbReference type="Proteomes" id="UP000605992"/>
    </source>
</evidence>
<name>A0A8J3UZB6_9ACTN</name>
<proteinExistence type="predicted"/>
<dbReference type="InterPro" id="IPR036754">
    <property type="entry name" value="YbaK/aa-tRNA-synt-asso_dom_sf"/>
</dbReference>
<protein>
    <recommendedName>
        <fullName evidence="3">YbaK/aminoacyl-tRNA synthetase-associated domain-containing protein</fullName>
    </recommendedName>
</protein>
<dbReference type="Proteomes" id="UP000605992">
    <property type="component" value="Unassembled WGS sequence"/>
</dbReference>
<gene>
    <name evidence="1" type="ORF">Pth03_06050</name>
</gene>
<sequence length="178" mass="18935">MKDALAIHRWLLAHQIHHEIVRLPRPLTSSDNLPEILAASPETCVAVSVFVVSGKTGTEAVAVVGSVGDPPGAKAVGAFLGAERIRPATAFTVNSETDYADGLVCPLLLPDHMTVLIDQRLIDRIDPDDAVHTATGERCTALRLRAFHLFQLMSGKPVDLTTPRTLGLASLASPMSTA</sequence>
<dbReference type="AlphaFoldDB" id="A0A8J3UZB6"/>
<accession>A0A8J3UZB6</accession>
<keyword evidence="2" id="KW-1185">Reference proteome</keyword>
<comment type="caution">
    <text evidence="1">The sequence shown here is derived from an EMBL/GenBank/DDBJ whole genome shotgun (WGS) entry which is preliminary data.</text>
</comment>
<evidence type="ECO:0000313" key="1">
    <source>
        <dbReference type="EMBL" id="GII52216.1"/>
    </source>
</evidence>
<organism evidence="1 2">
    <name type="scientific">Planotetraspora thailandica</name>
    <dbReference type="NCBI Taxonomy" id="487172"/>
    <lineage>
        <taxon>Bacteria</taxon>
        <taxon>Bacillati</taxon>
        <taxon>Actinomycetota</taxon>
        <taxon>Actinomycetes</taxon>
        <taxon>Streptosporangiales</taxon>
        <taxon>Streptosporangiaceae</taxon>
        <taxon>Planotetraspora</taxon>
    </lineage>
</organism>
<dbReference type="RefSeq" id="WP_203942532.1">
    <property type="nucleotide sequence ID" value="NZ_BOOR01000005.1"/>
</dbReference>
<dbReference type="EMBL" id="BOOR01000005">
    <property type="protein sequence ID" value="GII52216.1"/>
    <property type="molecule type" value="Genomic_DNA"/>
</dbReference>
<dbReference type="GO" id="GO:0002161">
    <property type="term" value="F:aminoacyl-tRNA deacylase activity"/>
    <property type="evidence" value="ECO:0007669"/>
    <property type="project" value="InterPro"/>
</dbReference>